<keyword evidence="4" id="KW-1185">Reference proteome</keyword>
<dbReference type="AlphaFoldDB" id="W7U5V0"/>
<feature type="region of interest" description="Disordered" evidence="1">
    <location>
        <begin position="58"/>
        <end position="100"/>
    </location>
</feature>
<evidence type="ECO:0008006" key="5">
    <source>
        <dbReference type="Google" id="ProtNLM"/>
    </source>
</evidence>
<dbReference type="Gene3D" id="1.25.40.10">
    <property type="entry name" value="Tetratricopeptide repeat domain"/>
    <property type="match status" value="1"/>
</dbReference>
<evidence type="ECO:0000313" key="3">
    <source>
        <dbReference type="EMBL" id="EWM27979.1"/>
    </source>
</evidence>
<dbReference type="OrthoDB" id="10378277at2759"/>
<sequence>MPGYMSKTGTVQRSEIAVSAPENACQLPQSYPEHIKFCLLLSSLALLARKCSGGMKRNEARVTKARNASTTGPATSAPPQQPAPPLRTAGRMQRTSQSPSVDDTAFQQGLILLAAGTLAAFVLMRTLSALLRSLPLLALGMYLSRPSFESFVEFLSTSEKIGDLNCATKKSSLNAAGTSTASSGVWFKNVIRKTLGKSSEALFTNPVRDWKCLDMGLFVVCKKQKSALEELSANLTGRSTPYGKHVFAVGMCRQWLLLDPGCLDPRKKEEWPLWKLYAYNAACFCYMRVSDAWWHALPSFAAHERSSRTQATLGTATAAAMAEEALQDVVGGCLDDSRKYGGVDQVDVGVPVRDRRVGMVGNCTPGADGPPMRRHLQAAQALAERGNFQEAGRTVEMGVKDARGQLRGGSEEEREMWSVAGAFYEAGRSSSTCRAGRLRCLGEVARLWVAQERWEKAAELFQECVAACTEAQACARAPALREGPQYALSSVLALAMYGDTLQATAWHTSLCDSHSWYGVTPEAGLAGEILRGLEQHNPRREGLGGVGGGGGDEAHATCGCPSLAVRLVSGYRCQERPTPACEALQDTTTSPPLANRSPLFSLSHLACLQGGARKRVLRLDAVWDSQHPSFRRSLHMPAKRNSSFSPCVCRPRLTAAISCRWVNIPSSRKNAGRCASTPLARSLVTPFNVAMPGENRRCRAVNERAIPLGGGPNHFFCPRNAERDRCKKK</sequence>
<feature type="transmembrane region" description="Helical" evidence="2">
    <location>
        <begin position="105"/>
        <end position="124"/>
    </location>
</feature>
<keyword evidence="2" id="KW-0812">Transmembrane</keyword>
<evidence type="ECO:0000256" key="1">
    <source>
        <dbReference type="SAM" id="MobiDB-lite"/>
    </source>
</evidence>
<protein>
    <recommendedName>
        <fullName evidence="5">Tetratricopeptide-like helical</fullName>
    </recommendedName>
</protein>
<dbReference type="Proteomes" id="UP000019335">
    <property type="component" value="Chromosome 5"/>
</dbReference>
<dbReference type="EMBL" id="AZIL01000356">
    <property type="protein sequence ID" value="EWM27979.1"/>
    <property type="molecule type" value="Genomic_DNA"/>
</dbReference>
<gene>
    <name evidence="3" type="ORF">Naga_100008g35</name>
</gene>
<reference evidence="3 4" key="1">
    <citation type="journal article" date="2014" name="Mol. Plant">
        <title>Chromosome Scale Genome Assembly and Transcriptome Profiling of Nannochloropsis gaditana in Nitrogen Depletion.</title>
        <authorList>
            <person name="Corteggiani Carpinelli E."/>
            <person name="Telatin A."/>
            <person name="Vitulo N."/>
            <person name="Forcato C."/>
            <person name="D'Angelo M."/>
            <person name="Schiavon R."/>
            <person name="Vezzi A."/>
            <person name="Giacometti G.M."/>
            <person name="Morosinotto T."/>
            <person name="Valle G."/>
        </authorList>
    </citation>
    <scope>NUCLEOTIDE SEQUENCE [LARGE SCALE GENOMIC DNA]</scope>
    <source>
        <strain evidence="3 4">B-31</strain>
    </source>
</reference>
<keyword evidence="2" id="KW-1133">Transmembrane helix</keyword>
<evidence type="ECO:0000256" key="2">
    <source>
        <dbReference type="SAM" id="Phobius"/>
    </source>
</evidence>
<organism evidence="3 4">
    <name type="scientific">Nannochloropsis gaditana</name>
    <dbReference type="NCBI Taxonomy" id="72520"/>
    <lineage>
        <taxon>Eukaryota</taxon>
        <taxon>Sar</taxon>
        <taxon>Stramenopiles</taxon>
        <taxon>Ochrophyta</taxon>
        <taxon>Eustigmatophyceae</taxon>
        <taxon>Eustigmatales</taxon>
        <taxon>Monodopsidaceae</taxon>
        <taxon>Nannochloropsis</taxon>
    </lineage>
</organism>
<dbReference type="InterPro" id="IPR011990">
    <property type="entry name" value="TPR-like_helical_dom_sf"/>
</dbReference>
<accession>W7U5V0</accession>
<feature type="compositionally biased region" description="Low complexity" evidence="1">
    <location>
        <begin position="68"/>
        <end position="78"/>
    </location>
</feature>
<keyword evidence="2" id="KW-0472">Membrane</keyword>
<evidence type="ECO:0000313" key="4">
    <source>
        <dbReference type="Proteomes" id="UP000019335"/>
    </source>
</evidence>
<comment type="caution">
    <text evidence="3">The sequence shown here is derived from an EMBL/GenBank/DDBJ whole genome shotgun (WGS) entry which is preliminary data.</text>
</comment>
<proteinExistence type="predicted"/>
<name>W7U5V0_9STRA</name>